<dbReference type="RefSeq" id="WP_089608583.1">
    <property type="nucleotide sequence ID" value="NZ_CP022121.1"/>
</dbReference>
<dbReference type="SUPFAM" id="SSF54631">
    <property type="entry name" value="CBS-domain pair"/>
    <property type="match status" value="1"/>
</dbReference>
<dbReference type="SUPFAM" id="SSF56176">
    <property type="entry name" value="FAD-binding/transporter-associated domain-like"/>
    <property type="match status" value="1"/>
</dbReference>
<organism evidence="14 15">
    <name type="scientific">Dehalobacterium formicoaceticum</name>
    <dbReference type="NCBI Taxonomy" id="51515"/>
    <lineage>
        <taxon>Bacteria</taxon>
        <taxon>Bacillati</taxon>
        <taxon>Bacillota</taxon>
        <taxon>Clostridia</taxon>
        <taxon>Eubacteriales</taxon>
        <taxon>Peptococcaceae</taxon>
        <taxon>Dehalobacterium</taxon>
    </lineage>
</organism>
<dbReference type="PANTHER" id="PTHR43099:SF2">
    <property type="entry name" value="UPF0053 PROTEIN YRKA"/>
    <property type="match status" value="1"/>
</dbReference>
<evidence type="ECO:0000256" key="1">
    <source>
        <dbReference type="ARBA" id="ARBA00004651"/>
    </source>
</evidence>
<evidence type="ECO:0000256" key="6">
    <source>
        <dbReference type="ARBA" id="ARBA00022989"/>
    </source>
</evidence>
<dbReference type="InterPro" id="IPR036318">
    <property type="entry name" value="FAD-bd_PCMH-like_sf"/>
</dbReference>
<dbReference type="Gene3D" id="3.10.580.10">
    <property type="entry name" value="CBS-domain"/>
    <property type="match status" value="1"/>
</dbReference>
<evidence type="ECO:0000256" key="9">
    <source>
        <dbReference type="PROSITE-ProRule" id="PRU00703"/>
    </source>
</evidence>
<dbReference type="Proteomes" id="UP001524944">
    <property type="component" value="Unassembled WGS sequence"/>
</dbReference>
<keyword evidence="7 9" id="KW-0129">CBS domain</keyword>
<proteinExistence type="inferred from homology"/>
<dbReference type="InterPro" id="IPR051676">
    <property type="entry name" value="UPF0053_domain"/>
</dbReference>
<keyword evidence="15" id="KW-1185">Reference proteome</keyword>
<evidence type="ECO:0000256" key="3">
    <source>
        <dbReference type="ARBA" id="ARBA00022475"/>
    </source>
</evidence>
<keyword evidence="3" id="KW-1003">Cell membrane</keyword>
<protein>
    <submittedName>
        <fullName evidence="14">Hemolysin family protein</fullName>
    </submittedName>
</protein>
<evidence type="ECO:0000256" key="7">
    <source>
        <dbReference type="ARBA" id="ARBA00023122"/>
    </source>
</evidence>
<feature type="domain" description="CNNM transmembrane" evidence="13">
    <location>
        <begin position="1"/>
        <end position="201"/>
    </location>
</feature>
<feature type="transmembrane region" description="Helical" evidence="11">
    <location>
        <begin position="57"/>
        <end position="80"/>
    </location>
</feature>
<dbReference type="InterPro" id="IPR044751">
    <property type="entry name" value="Ion_transp-like_CBS"/>
</dbReference>
<feature type="domain" description="CBS" evidence="12">
    <location>
        <begin position="220"/>
        <end position="281"/>
    </location>
</feature>
<keyword evidence="6 10" id="KW-1133">Transmembrane helix</keyword>
<dbReference type="Gene3D" id="3.30.465.10">
    <property type="match status" value="1"/>
</dbReference>
<dbReference type="SMART" id="SM01091">
    <property type="entry name" value="CorC_HlyC"/>
    <property type="match status" value="1"/>
</dbReference>
<comment type="caution">
    <text evidence="14">The sequence shown here is derived from an EMBL/GenBank/DDBJ whole genome shotgun (WGS) entry which is preliminary data.</text>
</comment>
<evidence type="ECO:0000256" key="10">
    <source>
        <dbReference type="PROSITE-ProRule" id="PRU01193"/>
    </source>
</evidence>
<keyword evidence="4 10" id="KW-0812">Transmembrane</keyword>
<keyword evidence="8 10" id="KW-0472">Membrane</keyword>
<reference evidence="14 15" key="1">
    <citation type="submission" date="2022-08" db="EMBL/GenBank/DDBJ databases">
        <title>Proteogenomics of the novel Dehalobacterium formicoaceticum strain EZ94 highlights a key role of methyltransferases during anaerobic dichloromethane degradation.</title>
        <authorList>
            <person name="Wasmund K."/>
        </authorList>
    </citation>
    <scope>NUCLEOTIDE SEQUENCE [LARGE SCALE GENOMIC DNA]</scope>
    <source>
        <strain evidence="14 15">EZ94</strain>
    </source>
</reference>
<evidence type="ECO:0000256" key="2">
    <source>
        <dbReference type="ARBA" id="ARBA00006337"/>
    </source>
</evidence>
<accession>A0ABT1Y321</accession>
<name>A0ABT1Y321_9FIRM</name>
<dbReference type="Pfam" id="PF01595">
    <property type="entry name" value="CNNM"/>
    <property type="match status" value="1"/>
</dbReference>
<dbReference type="Pfam" id="PF00571">
    <property type="entry name" value="CBS"/>
    <property type="match status" value="2"/>
</dbReference>
<comment type="similarity">
    <text evidence="2">Belongs to the UPF0053 family.</text>
</comment>
<evidence type="ECO:0000256" key="8">
    <source>
        <dbReference type="ARBA" id="ARBA00023136"/>
    </source>
</evidence>
<dbReference type="PROSITE" id="PS51371">
    <property type="entry name" value="CBS"/>
    <property type="match status" value="2"/>
</dbReference>
<dbReference type="Pfam" id="PF03471">
    <property type="entry name" value="CorC_HlyC"/>
    <property type="match status" value="1"/>
</dbReference>
<evidence type="ECO:0000259" key="13">
    <source>
        <dbReference type="PROSITE" id="PS51846"/>
    </source>
</evidence>
<dbReference type="InterPro" id="IPR016169">
    <property type="entry name" value="FAD-bd_PCMH_sub2"/>
</dbReference>
<dbReference type="CDD" id="cd04590">
    <property type="entry name" value="CBS_pair_CorC_HlyC_assoc"/>
    <property type="match status" value="1"/>
</dbReference>
<dbReference type="PROSITE" id="PS51846">
    <property type="entry name" value="CNNM"/>
    <property type="match status" value="1"/>
</dbReference>
<dbReference type="InterPro" id="IPR005170">
    <property type="entry name" value="Transptr-assoc_dom"/>
</dbReference>
<feature type="transmembrane region" description="Helical" evidence="11">
    <location>
        <begin position="6"/>
        <end position="28"/>
    </location>
</feature>
<dbReference type="PANTHER" id="PTHR43099">
    <property type="entry name" value="UPF0053 PROTEIN YRKA"/>
    <property type="match status" value="1"/>
</dbReference>
<evidence type="ECO:0000256" key="4">
    <source>
        <dbReference type="ARBA" id="ARBA00022692"/>
    </source>
</evidence>
<sequence length="436" mass="49083">MFYQLLFLLILVLLNAFFAASEIAIISLNDNKIKKMGEEGHKKALLILKFLKDPSKFLATIQIGITLAGFLASAFASQSFAGKLVALIKLLGLPIGEGVLNTLSITLITLILSYVTLVFGELVPKRIAMQKAESIAMFAALPLTYLFRFTRPFVAFLSLSTNFFMRLLGANPAVNEEKITEEEIRLMVDAGQEKGVIPLIEKEMIHNIFEFDNTDAAQIMTHRTDIVGISLDEDFDSIMNLFNEKKFSRIPVYEGTIDHIIGILYLKDVFPYLNTNTKNDFSLEKIMRKPYFIPESIKNDDLFLEMQKNRIQMAVVIDDFGGTAGIVTIEDLLEEIVGNLFDEYDTPWQEIEQIDENTYLFAGEISLDEVEETLDLELPTDEYDTLSGFILGQLGRIPGHTENPSIQYGPFVFSVEKISGKRILKVQATRNQGSVK</sequence>
<evidence type="ECO:0000256" key="5">
    <source>
        <dbReference type="ARBA" id="ARBA00022737"/>
    </source>
</evidence>
<gene>
    <name evidence="14" type="ORF">NVS47_05395</name>
</gene>
<dbReference type="InterPro" id="IPR046342">
    <property type="entry name" value="CBS_dom_sf"/>
</dbReference>
<dbReference type="EMBL" id="JANPWE010000002">
    <property type="protein sequence ID" value="MCR6544958.1"/>
    <property type="molecule type" value="Genomic_DNA"/>
</dbReference>
<feature type="transmembrane region" description="Helical" evidence="11">
    <location>
        <begin position="100"/>
        <end position="123"/>
    </location>
</feature>
<comment type="subcellular location">
    <subcellularLocation>
        <location evidence="1">Cell membrane</location>
        <topology evidence="1">Multi-pass membrane protein</topology>
    </subcellularLocation>
</comment>
<dbReference type="InterPro" id="IPR000644">
    <property type="entry name" value="CBS_dom"/>
</dbReference>
<evidence type="ECO:0000259" key="12">
    <source>
        <dbReference type="PROSITE" id="PS51371"/>
    </source>
</evidence>
<dbReference type="InterPro" id="IPR002550">
    <property type="entry name" value="CNNM"/>
</dbReference>
<evidence type="ECO:0000313" key="15">
    <source>
        <dbReference type="Proteomes" id="UP001524944"/>
    </source>
</evidence>
<evidence type="ECO:0000313" key="14">
    <source>
        <dbReference type="EMBL" id="MCR6544958.1"/>
    </source>
</evidence>
<feature type="domain" description="CBS" evidence="12">
    <location>
        <begin position="286"/>
        <end position="343"/>
    </location>
</feature>
<keyword evidence="5" id="KW-0677">Repeat</keyword>
<feature type="transmembrane region" description="Helical" evidence="11">
    <location>
        <begin position="135"/>
        <end position="159"/>
    </location>
</feature>
<evidence type="ECO:0000256" key="11">
    <source>
        <dbReference type="SAM" id="Phobius"/>
    </source>
</evidence>